<gene>
    <name evidence="6" type="ORF">HRJ53_16535</name>
</gene>
<feature type="non-terminal residue" evidence="6">
    <location>
        <position position="1"/>
    </location>
</feature>
<keyword evidence="4" id="KW-0030">Aminoacyl-tRNA synthetase</keyword>
<keyword evidence="3" id="KW-0067">ATP-binding</keyword>
<dbReference type="Gene3D" id="1.10.730.10">
    <property type="entry name" value="Isoleucyl-tRNA Synthetase, Domain 1"/>
    <property type="match status" value="1"/>
</dbReference>
<dbReference type="GO" id="GO:0004814">
    <property type="term" value="F:arginine-tRNA ligase activity"/>
    <property type="evidence" value="ECO:0007669"/>
    <property type="project" value="InterPro"/>
</dbReference>
<dbReference type="Proteomes" id="UP000567293">
    <property type="component" value="Unassembled WGS sequence"/>
</dbReference>
<feature type="domain" description="DALR anticodon binding" evidence="5">
    <location>
        <begin position="2"/>
        <end position="64"/>
    </location>
</feature>
<evidence type="ECO:0000313" key="7">
    <source>
        <dbReference type="Proteomes" id="UP000567293"/>
    </source>
</evidence>
<dbReference type="InterPro" id="IPR009080">
    <property type="entry name" value="tRNAsynth_Ia_anticodon-bd"/>
</dbReference>
<dbReference type="InterPro" id="IPR008909">
    <property type="entry name" value="DALR_anticod-bd"/>
</dbReference>
<evidence type="ECO:0000256" key="4">
    <source>
        <dbReference type="ARBA" id="ARBA00023146"/>
    </source>
</evidence>
<reference evidence="6" key="1">
    <citation type="submission" date="2020-06" db="EMBL/GenBank/DDBJ databases">
        <title>Legume-microbial interactions unlock mineral nutrients during tropical forest succession.</title>
        <authorList>
            <person name="Epihov D.Z."/>
        </authorList>
    </citation>
    <scope>NUCLEOTIDE SEQUENCE [LARGE SCALE GENOMIC DNA]</scope>
    <source>
        <strain evidence="6">Pan2503</strain>
    </source>
</reference>
<evidence type="ECO:0000259" key="5">
    <source>
        <dbReference type="Pfam" id="PF05746"/>
    </source>
</evidence>
<sequence length="64" mass="7787">GEPAHVAKYAFQLAQAFNNFYHQYPVIHEQNREKRVFLLWMTDFFRRQLEWTAEILGIPIPDYM</sequence>
<dbReference type="GO" id="GO:0005524">
    <property type="term" value="F:ATP binding"/>
    <property type="evidence" value="ECO:0007669"/>
    <property type="project" value="UniProtKB-KW"/>
</dbReference>
<evidence type="ECO:0000313" key="6">
    <source>
        <dbReference type="EMBL" id="MBA0086589.1"/>
    </source>
</evidence>
<organism evidence="6 7">
    <name type="scientific">Candidatus Acidiferrum panamense</name>
    <dbReference type="NCBI Taxonomy" id="2741543"/>
    <lineage>
        <taxon>Bacteria</taxon>
        <taxon>Pseudomonadati</taxon>
        <taxon>Acidobacteriota</taxon>
        <taxon>Terriglobia</taxon>
        <taxon>Candidatus Acidiferrales</taxon>
        <taxon>Candidatus Acidiferrum</taxon>
    </lineage>
</organism>
<accession>A0A7V8NS88</accession>
<comment type="caution">
    <text evidence="6">The sequence shown here is derived from an EMBL/GenBank/DDBJ whole genome shotgun (WGS) entry which is preliminary data.</text>
</comment>
<dbReference type="EMBL" id="JACDQQ010001588">
    <property type="protein sequence ID" value="MBA0086589.1"/>
    <property type="molecule type" value="Genomic_DNA"/>
</dbReference>
<proteinExistence type="predicted"/>
<name>A0A7V8NS88_9BACT</name>
<dbReference type="SUPFAM" id="SSF47323">
    <property type="entry name" value="Anticodon-binding domain of a subclass of class I aminoacyl-tRNA synthetases"/>
    <property type="match status" value="1"/>
</dbReference>
<dbReference type="GO" id="GO:0006420">
    <property type="term" value="P:arginyl-tRNA aminoacylation"/>
    <property type="evidence" value="ECO:0007669"/>
    <property type="project" value="InterPro"/>
</dbReference>
<dbReference type="AlphaFoldDB" id="A0A7V8NS88"/>
<dbReference type="Pfam" id="PF05746">
    <property type="entry name" value="DALR_1"/>
    <property type="match status" value="1"/>
</dbReference>
<evidence type="ECO:0000256" key="1">
    <source>
        <dbReference type="ARBA" id="ARBA00022598"/>
    </source>
</evidence>
<keyword evidence="7" id="KW-1185">Reference proteome</keyword>
<keyword evidence="2" id="KW-0547">Nucleotide-binding</keyword>
<evidence type="ECO:0000256" key="2">
    <source>
        <dbReference type="ARBA" id="ARBA00022741"/>
    </source>
</evidence>
<keyword evidence="1" id="KW-0436">Ligase</keyword>
<evidence type="ECO:0000256" key="3">
    <source>
        <dbReference type="ARBA" id="ARBA00022840"/>
    </source>
</evidence>
<protein>
    <recommendedName>
        <fullName evidence="5">DALR anticodon binding domain-containing protein</fullName>
    </recommendedName>
</protein>